<gene>
    <name evidence="1" type="ORF">ACOLOM_LOCUS4044</name>
</gene>
<sequence>MLADRFGSGRKLGVVMGTVLSANTLGFITGPLVGGVLYQYWGYTSPFVFCAALSFIGFLTVCTIVEPIYLKEWDRAISIRNEELSDSNENNESMNDSPSIFSLIKDHNVITICVIVTTAASVFSGIEPTLPIHLREKFNANASQIGLVYVSVVIPTFISPLVGYISYVIGQRNTIGIGMACMALASPLTALPEKLWLEIVPLLFFGITYSIIITPTLPLLGQKVAQKGGGAYGQVYALWNMAYSVGMFVGPVVAGMLLEYNGFLGAMLIFSLMSLCVTPLAFVPSAWFERSVSGEYCRVPLDNPMEN</sequence>
<keyword evidence="2" id="KW-1185">Reference proteome</keyword>
<accession>A0ACA9LHQ9</accession>
<organism evidence="1 2">
    <name type="scientific">Acaulospora colombiana</name>
    <dbReference type="NCBI Taxonomy" id="27376"/>
    <lineage>
        <taxon>Eukaryota</taxon>
        <taxon>Fungi</taxon>
        <taxon>Fungi incertae sedis</taxon>
        <taxon>Mucoromycota</taxon>
        <taxon>Glomeromycotina</taxon>
        <taxon>Glomeromycetes</taxon>
        <taxon>Diversisporales</taxon>
        <taxon>Acaulosporaceae</taxon>
        <taxon>Acaulospora</taxon>
    </lineage>
</organism>
<proteinExistence type="predicted"/>
<dbReference type="EMBL" id="CAJVPT010006382">
    <property type="protein sequence ID" value="CAG8530287.1"/>
    <property type="molecule type" value="Genomic_DNA"/>
</dbReference>
<evidence type="ECO:0000313" key="2">
    <source>
        <dbReference type="Proteomes" id="UP000789525"/>
    </source>
</evidence>
<comment type="caution">
    <text evidence="1">The sequence shown here is derived from an EMBL/GenBank/DDBJ whole genome shotgun (WGS) entry which is preliminary data.</text>
</comment>
<reference evidence="1" key="1">
    <citation type="submission" date="2021-06" db="EMBL/GenBank/DDBJ databases">
        <authorList>
            <person name="Kallberg Y."/>
            <person name="Tangrot J."/>
            <person name="Rosling A."/>
        </authorList>
    </citation>
    <scope>NUCLEOTIDE SEQUENCE</scope>
    <source>
        <strain evidence="1">CL356</strain>
    </source>
</reference>
<name>A0ACA9LHQ9_9GLOM</name>
<evidence type="ECO:0000313" key="1">
    <source>
        <dbReference type="EMBL" id="CAG8530287.1"/>
    </source>
</evidence>
<dbReference type="Proteomes" id="UP000789525">
    <property type="component" value="Unassembled WGS sequence"/>
</dbReference>
<protein>
    <submittedName>
        <fullName evidence="1">14570_t:CDS:1</fullName>
    </submittedName>
</protein>